<proteinExistence type="inferred from homology"/>
<dbReference type="InterPro" id="IPR008978">
    <property type="entry name" value="HSP20-like_chaperone"/>
</dbReference>
<sequence>MSSKTTLPSGSTFDSSLDMTRSPAFQRAVLRAAQYKCLQALKAGKIRLVQEPNPNIPTRFTPRMDLVDDTSANKLTAIFELPGVKTSDISLQIREGNLIVTGERRAPQTIQSALASQKTLPRNPVTAADDVAAGDESESTSSHVAIQELRFGSFYRSLPVPAGIKESDVTAALQDGMLTVTWPKIPGRLQNTMAVNNIAPNTSAIAAQ</sequence>
<dbReference type="CDD" id="cd06464">
    <property type="entry name" value="ACD_sHsps-like"/>
    <property type="match status" value="1"/>
</dbReference>
<dbReference type="OMA" id="PIETMAN"/>
<dbReference type="eggNOG" id="ENOG502TEX9">
    <property type="taxonomic scope" value="Eukaryota"/>
</dbReference>
<name>A8NZF2_COPC7</name>
<dbReference type="OrthoDB" id="1431247at2759"/>
<dbReference type="InterPro" id="IPR002068">
    <property type="entry name" value="A-crystallin/Hsp20_dom"/>
</dbReference>
<comment type="similarity">
    <text evidence="2 3">Belongs to the small heat shock protein (HSP20) family.</text>
</comment>
<dbReference type="VEuPathDB" id="FungiDB:CC1G_08677"/>
<dbReference type="PROSITE" id="PS01031">
    <property type="entry name" value="SHSP"/>
    <property type="match status" value="1"/>
</dbReference>
<gene>
    <name evidence="5" type="ORF">CC1G_08677</name>
</gene>
<evidence type="ECO:0000256" key="1">
    <source>
        <dbReference type="ARBA" id="ARBA00023016"/>
    </source>
</evidence>
<evidence type="ECO:0000259" key="4">
    <source>
        <dbReference type="PROSITE" id="PS01031"/>
    </source>
</evidence>
<dbReference type="GeneID" id="6014226"/>
<keyword evidence="6" id="KW-1185">Reference proteome</keyword>
<feature type="domain" description="SHSP" evidence="4">
    <location>
        <begin position="55"/>
        <end position="201"/>
    </location>
</feature>
<dbReference type="STRING" id="240176.A8NZF2"/>
<accession>A8NZF2</accession>
<evidence type="ECO:0000313" key="5">
    <source>
        <dbReference type="EMBL" id="EAU84136.1"/>
    </source>
</evidence>
<dbReference type="InterPro" id="IPR031107">
    <property type="entry name" value="Small_HSP"/>
</dbReference>
<dbReference type="Proteomes" id="UP000001861">
    <property type="component" value="Unassembled WGS sequence"/>
</dbReference>
<evidence type="ECO:0000256" key="3">
    <source>
        <dbReference type="RuleBase" id="RU003616"/>
    </source>
</evidence>
<dbReference type="Gene3D" id="2.60.40.790">
    <property type="match status" value="1"/>
</dbReference>
<keyword evidence="1" id="KW-0346">Stress response</keyword>
<dbReference type="InParanoid" id="A8NZF2"/>
<dbReference type="Pfam" id="PF00011">
    <property type="entry name" value="HSP20"/>
    <property type="match status" value="1"/>
</dbReference>
<dbReference type="PANTHER" id="PTHR11527">
    <property type="entry name" value="HEAT-SHOCK PROTEIN 20 FAMILY MEMBER"/>
    <property type="match status" value="1"/>
</dbReference>
<dbReference type="KEGG" id="cci:CC1G_08677"/>
<comment type="caution">
    <text evidence="5">The sequence shown here is derived from an EMBL/GenBank/DDBJ whole genome shotgun (WGS) entry which is preliminary data.</text>
</comment>
<dbReference type="EMBL" id="AACS02000006">
    <property type="protein sequence ID" value="EAU84136.1"/>
    <property type="molecule type" value="Genomic_DNA"/>
</dbReference>
<protein>
    <recommendedName>
        <fullName evidence="4">SHSP domain-containing protein</fullName>
    </recommendedName>
</protein>
<evidence type="ECO:0000313" key="6">
    <source>
        <dbReference type="Proteomes" id="UP000001861"/>
    </source>
</evidence>
<dbReference type="SUPFAM" id="SSF49764">
    <property type="entry name" value="HSP20-like chaperones"/>
    <property type="match status" value="1"/>
</dbReference>
<dbReference type="RefSeq" id="XP_001837664.1">
    <property type="nucleotide sequence ID" value="XM_001837612.2"/>
</dbReference>
<reference evidence="5 6" key="1">
    <citation type="journal article" date="2010" name="Proc. Natl. Acad. Sci. U.S.A.">
        <title>Insights into evolution of multicellular fungi from the assembled chromosomes of the mushroom Coprinopsis cinerea (Coprinus cinereus).</title>
        <authorList>
            <person name="Stajich J.E."/>
            <person name="Wilke S.K."/>
            <person name="Ahren D."/>
            <person name="Au C.H."/>
            <person name="Birren B.W."/>
            <person name="Borodovsky M."/>
            <person name="Burns C."/>
            <person name="Canback B."/>
            <person name="Casselton L.A."/>
            <person name="Cheng C.K."/>
            <person name="Deng J."/>
            <person name="Dietrich F.S."/>
            <person name="Fargo D.C."/>
            <person name="Farman M.L."/>
            <person name="Gathman A.C."/>
            <person name="Goldberg J."/>
            <person name="Guigo R."/>
            <person name="Hoegger P.J."/>
            <person name="Hooker J.B."/>
            <person name="Huggins A."/>
            <person name="James T.Y."/>
            <person name="Kamada T."/>
            <person name="Kilaru S."/>
            <person name="Kodira C."/>
            <person name="Kues U."/>
            <person name="Kupfer D."/>
            <person name="Kwan H.S."/>
            <person name="Lomsadze A."/>
            <person name="Li W."/>
            <person name="Lilly W.W."/>
            <person name="Ma L.J."/>
            <person name="Mackey A.J."/>
            <person name="Manning G."/>
            <person name="Martin F."/>
            <person name="Muraguchi H."/>
            <person name="Natvig D.O."/>
            <person name="Palmerini H."/>
            <person name="Ramesh M.A."/>
            <person name="Rehmeyer C.J."/>
            <person name="Roe B.A."/>
            <person name="Shenoy N."/>
            <person name="Stanke M."/>
            <person name="Ter-Hovhannisyan V."/>
            <person name="Tunlid A."/>
            <person name="Velagapudi R."/>
            <person name="Vision T.J."/>
            <person name="Zeng Q."/>
            <person name="Zolan M.E."/>
            <person name="Pukkila P.J."/>
        </authorList>
    </citation>
    <scope>NUCLEOTIDE SEQUENCE [LARGE SCALE GENOMIC DNA]</scope>
    <source>
        <strain evidence="6">Okayama-7 / 130 / ATCC MYA-4618 / FGSC 9003</strain>
    </source>
</reference>
<organism evidence="5 6">
    <name type="scientific">Coprinopsis cinerea (strain Okayama-7 / 130 / ATCC MYA-4618 / FGSC 9003)</name>
    <name type="common">Inky cap fungus</name>
    <name type="synonym">Hormographiella aspergillata</name>
    <dbReference type="NCBI Taxonomy" id="240176"/>
    <lineage>
        <taxon>Eukaryota</taxon>
        <taxon>Fungi</taxon>
        <taxon>Dikarya</taxon>
        <taxon>Basidiomycota</taxon>
        <taxon>Agaricomycotina</taxon>
        <taxon>Agaricomycetes</taxon>
        <taxon>Agaricomycetidae</taxon>
        <taxon>Agaricales</taxon>
        <taxon>Agaricineae</taxon>
        <taxon>Psathyrellaceae</taxon>
        <taxon>Coprinopsis</taxon>
    </lineage>
</organism>
<evidence type="ECO:0000256" key="2">
    <source>
        <dbReference type="PROSITE-ProRule" id="PRU00285"/>
    </source>
</evidence>
<dbReference type="AlphaFoldDB" id="A8NZF2"/>